<dbReference type="Proteomes" id="UP000007431">
    <property type="component" value="Unassembled WGS sequence"/>
</dbReference>
<protein>
    <recommendedName>
        <fullName evidence="3">F-box domain-containing protein</fullName>
    </recommendedName>
</protein>
<dbReference type="AlphaFoldDB" id="D8PRN5"/>
<evidence type="ECO:0000313" key="2">
    <source>
        <dbReference type="Proteomes" id="UP000007431"/>
    </source>
</evidence>
<evidence type="ECO:0000313" key="1">
    <source>
        <dbReference type="EMBL" id="EFJ01818.1"/>
    </source>
</evidence>
<accession>D8PRN5</accession>
<name>D8PRN5_SCHCM</name>
<feature type="non-terminal residue" evidence="1">
    <location>
        <position position="394"/>
    </location>
</feature>
<sequence length="394" mass="44330">MTPPALPIELIEAIMDELSEPELNASLRSFALVHSVFLEKCQRRLFSSVTIVVPSSLPLKGGRQTPSQRLLNVLRGSRHLAGYIISLQIMESGLLSPAVIRTRTHGIIHETTLLQILPLIQGTVQSLKLSAKARTHVGDDFLNALCFPHVETLVLWDISVPIYILDGFPRLRALACHVMRWIPMIRAGRPLLIETQRMEDLEIGTQDPRQLHLFVGLASSYPPAFNHITTLRLSSVLGLYADLILVIELCKDRLERLEIACPDRILASLLDLGVLPRLQHLSFVGMEIANINTARSPFFSIMQKVQLLARLSLIFSVPSFEIFRQDTPEWKNLDEILGREDIRIGHISIYLNYATVPRGEVAGGLVASVLPRLHERFASRMNVMRNILSHSYLF</sequence>
<proteinExistence type="predicted"/>
<dbReference type="EMBL" id="GL377302">
    <property type="protein sequence ID" value="EFJ01818.1"/>
    <property type="molecule type" value="Genomic_DNA"/>
</dbReference>
<evidence type="ECO:0008006" key="3">
    <source>
        <dbReference type="Google" id="ProtNLM"/>
    </source>
</evidence>
<gene>
    <name evidence="1" type="ORF">SCHCODRAFT_102909</name>
</gene>
<keyword evidence="2" id="KW-1185">Reference proteome</keyword>
<reference evidence="1 2" key="1">
    <citation type="journal article" date="2010" name="Nat. Biotechnol.">
        <title>Genome sequence of the model mushroom Schizophyllum commune.</title>
        <authorList>
            <person name="Ohm R.A."/>
            <person name="de Jong J.F."/>
            <person name="Lugones L.G."/>
            <person name="Aerts A."/>
            <person name="Kothe E."/>
            <person name="Stajich J.E."/>
            <person name="de Vries R.P."/>
            <person name="Record E."/>
            <person name="Levasseur A."/>
            <person name="Baker S.E."/>
            <person name="Bartholomew K.A."/>
            <person name="Coutinho P.M."/>
            <person name="Erdmann S."/>
            <person name="Fowler T.J."/>
            <person name="Gathman A.C."/>
            <person name="Lombard V."/>
            <person name="Henrissat B."/>
            <person name="Knabe N."/>
            <person name="Kuees U."/>
            <person name="Lilly W.W."/>
            <person name="Lindquist E."/>
            <person name="Lucas S."/>
            <person name="Magnuson J.K."/>
            <person name="Piumi F."/>
            <person name="Raudaskoski M."/>
            <person name="Salamov A."/>
            <person name="Schmutz J."/>
            <person name="Schwarze F.W.M.R."/>
            <person name="vanKuyk P.A."/>
            <person name="Horton J.S."/>
            <person name="Grigoriev I.V."/>
            <person name="Woesten H.A.B."/>
        </authorList>
    </citation>
    <scope>NUCLEOTIDE SEQUENCE [LARGE SCALE GENOMIC DNA]</scope>
    <source>
        <strain evidence="2">H4-8 / FGSC 9210</strain>
    </source>
</reference>
<dbReference type="RefSeq" id="XP_003036720.1">
    <property type="nucleotide sequence ID" value="XM_003036674.1"/>
</dbReference>
<dbReference type="GeneID" id="9588143"/>
<organism evidence="2">
    <name type="scientific">Schizophyllum commune (strain H4-8 / FGSC 9210)</name>
    <name type="common">Split gill fungus</name>
    <dbReference type="NCBI Taxonomy" id="578458"/>
    <lineage>
        <taxon>Eukaryota</taxon>
        <taxon>Fungi</taxon>
        <taxon>Dikarya</taxon>
        <taxon>Basidiomycota</taxon>
        <taxon>Agaricomycotina</taxon>
        <taxon>Agaricomycetes</taxon>
        <taxon>Agaricomycetidae</taxon>
        <taxon>Agaricales</taxon>
        <taxon>Schizophyllaceae</taxon>
        <taxon>Schizophyllum</taxon>
    </lineage>
</organism>
<dbReference type="VEuPathDB" id="FungiDB:SCHCODRAFT_01185063"/>
<dbReference type="HOGENOM" id="CLU_700498_0_0_1"/>
<dbReference type="KEGG" id="scm:SCHCO_01185063"/>
<dbReference type="InParanoid" id="D8PRN5"/>
<dbReference type="OrthoDB" id="2745898at2759"/>